<dbReference type="EMBL" id="CP011546">
    <property type="protein sequence ID" value="AKK10425.1"/>
    <property type="molecule type" value="Genomic_DNA"/>
</dbReference>
<dbReference type="AlphaFoldDB" id="A0A0G3HCJ4"/>
<feature type="domain" description="DUF1707" evidence="2">
    <location>
        <begin position="5"/>
        <end position="56"/>
    </location>
</feature>
<keyword evidence="1" id="KW-0472">Membrane</keyword>
<accession>A0A0G3HCJ4</accession>
<dbReference type="InterPro" id="IPR012551">
    <property type="entry name" value="DUF1707_SHOCT-like"/>
</dbReference>
<name>A0A0G3HCJ4_9CORY</name>
<evidence type="ECO:0000256" key="1">
    <source>
        <dbReference type="SAM" id="Phobius"/>
    </source>
</evidence>
<organism evidence="3 4">
    <name type="scientific">Corynebacterium uterequi</name>
    <dbReference type="NCBI Taxonomy" id="1072256"/>
    <lineage>
        <taxon>Bacteria</taxon>
        <taxon>Bacillati</taxon>
        <taxon>Actinomycetota</taxon>
        <taxon>Actinomycetes</taxon>
        <taxon>Mycobacteriales</taxon>
        <taxon>Corynebacteriaceae</taxon>
        <taxon>Corynebacterium</taxon>
    </lineage>
</organism>
<dbReference type="KEGG" id="cut:CUTER_02050"/>
<dbReference type="Proteomes" id="UP000035548">
    <property type="component" value="Chromosome"/>
</dbReference>
<reference evidence="3 4" key="1">
    <citation type="journal article" date="2015" name="Genome Announc.">
        <title>Virulence Factor Genes Detected in the Complete Genome Sequence of Corynebacterium uterequi DSM 45634, Isolated from the Uterus of a Maiden Mare.</title>
        <authorList>
            <person name="Ruckert C."/>
            <person name="Kriete M."/>
            <person name="Jaenicke S."/>
            <person name="Winkler A."/>
            <person name="Tauch A."/>
        </authorList>
    </citation>
    <scope>NUCLEOTIDE SEQUENCE [LARGE SCALE GENOMIC DNA]</scope>
    <source>
        <strain evidence="3 4">DSM 45634</strain>
    </source>
</reference>
<dbReference type="STRING" id="1072256.CUTER_02050"/>
<dbReference type="PATRIC" id="fig|1072256.5.peg.404"/>
<keyword evidence="1" id="KW-0812">Transmembrane</keyword>
<feature type="transmembrane region" description="Helical" evidence="1">
    <location>
        <begin position="91"/>
        <end position="110"/>
    </location>
</feature>
<dbReference type="Pfam" id="PF08044">
    <property type="entry name" value="DUF1707"/>
    <property type="match status" value="1"/>
</dbReference>
<gene>
    <name evidence="3" type="ORF">CUTER_02050</name>
</gene>
<evidence type="ECO:0000313" key="3">
    <source>
        <dbReference type="EMBL" id="AKK10425.1"/>
    </source>
</evidence>
<keyword evidence="4" id="KW-1185">Reference proteome</keyword>
<feature type="transmembrane region" description="Helical" evidence="1">
    <location>
        <begin position="116"/>
        <end position="134"/>
    </location>
</feature>
<reference evidence="4" key="2">
    <citation type="submission" date="2015-05" db="EMBL/GenBank/DDBJ databases">
        <title>Complete genome sequence of Corynebacterium uterequi DSM 45634, isolated from the uterus of a maiden mare.</title>
        <authorList>
            <person name="Ruckert C."/>
            <person name="Albersmeier A."/>
            <person name="Winkler A."/>
            <person name="Tauch A."/>
        </authorList>
    </citation>
    <scope>NUCLEOTIDE SEQUENCE [LARGE SCALE GENOMIC DNA]</scope>
    <source>
        <strain evidence="4">DSM 45634</strain>
    </source>
</reference>
<proteinExistence type="predicted"/>
<sequence>MGERRIGTNERSTAIERLGTYFADGYLTAEEFDERSSRAAVAVWDADLDALFADLPAEPATSTAIAVADPTSARAAKELDSLLVKGKILKAVDCLASVCGFTLLMLGLFVYDWTWFWVPFVAASAVPIGARLLLGVGKSEEKVYNDVIERERKVRAARLEHAAQRRRELGA</sequence>
<protein>
    <submittedName>
        <fullName evidence="3">Putative DUF1707 family protein</fullName>
    </submittedName>
</protein>
<evidence type="ECO:0000313" key="4">
    <source>
        <dbReference type="Proteomes" id="UP000035548"/>
    </source>
</evidence>
<evidence type="ECO:0000259" key="2">
    <source>
        <dbReference type="Pfam" id="PF08044"/>
    </source>
</evidence>
<keyword evidence="1" id="KW-1133">Transmembrane helix</keyword>